<accession>A0ABD7RRT5</accession>
<protein>
    <submittedName>
        <fullName evidence="1">Uncharacterized protein</fullName>
    </submittedName>
</protein>
<dbReference type="EMBL" id="SCFV01000015">
    <property type="protein sequence ID" value="TRO11690.1"/>
    <property type="molecule type" value="Genomic_DNA"/>
</dbReference>
<gene>
    <name evidence="1" type="ORF">EQ836_23625</name>
</gene>
<reference evidence="1 2" key="1">
    <citation type="submission" date="2019-01" db="EMBL/GenBank/DDBJ databases">
        <title>Whole genome shotgun sequencing of Pseudomonas spp. isolated by its ability to degrade furfural.</title>
        <authorList>
            <person name="Donoso R."/>
            <person name="Farkas C."/>
            <person name="Villegas P."/>
            <person name="Gonzales-Toro F."/>
            <person name="Guajardo-Parra M."/>
            <person name="Araya-Nail M."/>
            <person name="Morgante V."/>
            <person name="Perez-Pantoja D."/>
        </authorList>
    </citation>
    <scope>NUCLEOTIDE SEQUENCE [LARGE SCALE GENOMIC DNA]</scope>
    <source>
        <strain evidence="1 2">VN231</strain>
    </source>
</reference>
<comment type="caution">
    <text evidence="1">The sequence shown here is derived from an EMBL/GenBank/DDBJ whole genome shotgun (WGS) entry which is preliminary data.</text>
</comment>
<dbReference type="Proteomes" id="UP000317327">
    <property type="component" value="Unassembled WGS sequence"/>
</dbReference>
<name>A0ABD7RRT5_ECTME</name>
<evidence type="ECO:0000313" key="2">
    <source>
        <dbReference type="Proteomes" id="UP000317327"/>
    </source>
</evidence>
<dbReference type="AlphaFoldDB" id="A0ABD7RRT5"/>
<evidence type="ECO:0000313" key="1">
    <source>
        <dbReference type="EMBL" id="TRO11690.1"/>
    </source>
</evidence>
<sequence length="80" mass="8262">MPKKGVPKKGTPTSGFRYAKLPSLRRCSGGRLTWAIPGPLSLSPHPCGSSPYATPPLGLLKGIGSRACEISGRSKSVAVS</sequence>
<proteinExistence type="predicted"/>
<organism evidence="1 2">
    <name type="scientific">Ectopseudomonas mendocina</name>
    <name type="common">Pseudomonas mendocina</name>
    <dbReference type="NCBI Taxonomy" id="300"/>
    <lineage>
        <taxon>Bacteria</taxon>
        <taxon>Pseudomonadati</taxon>
        <taxon>Pseudomonadota</taxon>
        <taxon>Gammaproteobacteria</taxon>
        <taxon>Pseudomonadales</taxon>
        <taxon>Pseudomonadaceae</taxon>
        <taxon>Ectopseudomonas</taxon>
    </lineage>
</organism>